<proteinExistence type="predicted"/>
<gene>
    <name evidence="2" type="ORF">H8K52_18285</name>
</gene>
<keyword evidence="3" id="KW-1185">Reference proteome</keyword>
<dbReference type="EMBL" id="JACOFW010000030">
    <property type="protein sequence ID" value="MBC3809292.1"/>
    <property type="molecule type" value="Genomic_DNA"/>
</dbReference>
<evidence type="ECO:0000256" key="1">
    <source>
        <dbReference type="SAM" id="SignalP"/>
    </source>
</evidence>
<evidence type="ECO:0000313" key="3">
    <source>
        <dbReference type="Proteomes" id="UP000648257"/>
    </source>
</evidence>
<evidence type="ECO:0000313" key="2">
    <source>
        <dbReference type="EMBL" id="MBC3809292.1"/>
    </source>
</evidence>
<feature type="chain" id="PRO_5047209284" evidence="1">
    <location>
        <begin position="22"/>
        <end position="47"/>
    </location>
</feature>
<sequence length="47" mass="4842">MSKLCLCLVIGLFTSALTVCAAASQTQIAADLFQDQHFAAPSVAIDG</sequence>
<reference evidence="2 3" key="1">
    <citation type="submission" date="2020-08" db="EMBL/GenBank/DDBJ databases">
        <title>Novel species isolated from subtropical streams in China.</title>
        <authorList>
            <person name="Lu H."/>
        </authorList>
    </citation>
    <scope>NUCLEOTIDE SEQUENCE [LARGE SCALE GENOMIC DNA]</scope>
    <source>
        <strain evidence="2 3">KACC 16656</strain>
    </source>
</reference>
<name>A0ABR6X953_9BURK</name>
<feature type="signal peptide" evidence="1">
    <location>
        <begin position="1"/>
        <end position="21"/>
    </location>
</feature>
<protein>
    <submittedName>
        <fullName evidence="2">Uncharacterized protein</fullName>
    </submittedName>
</protein>
<organism evidence="2 3">
    <name type="scientific">Undibacterium seohonense</name>
    <dbReference type="NCBI Taxonomy" id="1344950"/>
    <lineage>
        <taxon>Bacteria</taxon>
        <taxon>Pseudomonadati</taxon>
        <taxon>Pseudomonadota</taxon>
        <taxon>Betaproteobacteria</taxon>
        <taxon>Burkholderiales</taxon>
        <taxon>Oxalobacteraceae</taxon>
        <taxon>Undibacterium</taxon>
    </lineage>
</organism>
<comment type="caution">
    <text evidence="2">The sequence shown here is derived from an EMBL/GenBank/DDBJ whole genome shotgun (WGS) entry which is preliminary data.</text>
</comment>
<dbReference type="RefSeq" id="WP_186924353.1">
    <property type="nucleotide sequence ID" value="NZ_JACOFW010000030.1"/>
</dbReference>
<dbReference type="Proteomes" id="UP000648257">
    <property type="component" value="Unassembled WGS sequence"/>
</dbReference>
<keyword evidence="1" id="KW-0732">Signal</keyword>
<accession>A0ABR6X953</accession>